<proteinExistence type="predicted"/>
<sequence length="71" mass="8366">MCLQSFYFLLQYNLLSRFDSMVWELQGILRLTVEGCHNPCHFPQCELTGWGWDTMSVFAQFKFVHQGKTPC</sequence>
<name>A0A974C9U3_XENLA</name>
<gene>
    <name evidence="1" type="ORF">XELAEV_18039988mg</name>
</gene>
<organism evidence="1 2">
    <name type="scientific">Xenopus laevis</name>
    <name type="common">African clawed frog</name>
    <dbReference type="NCBI Taxonomy" id="8355"/>
    <lineage>
        <taxon>Eukaryota</taxon>
        <taxon>Metazoa</taxon>
        <taxon>Chordata</taxon>
        <taxon>Craniata</taxon>
        <taxon>Vertebrata</taxon>
        <taxon>Euteleostomi</taxon>
        <taxon>Amphibia</taxon>
        <taxon>Batrachia</taxon>
        <taxon>Anura</taxon>
        <taxon>Pipoidea</taxon>
        <taxon>Pipidae</taxon>
        <taxon>Xenopodinae</taxon>
        <taxon>Xenopus</taxon>
        <taxon>Xenopus</taxon>
    </lineage>
</organism>
<dbReference type="EMBL" id="CM004480">
    <property type="protein sequence ID" value="OCT68700.1"/>
    <property type="molecule type" value="Genomic_DNA"/>
</dbReference>
<accession>A0A974C9U3</accession>
<reference evidence="2" key="1">
    <citation type="journal article" date="2016" name="Nature">
        <title>Genome evolution in the allotetraploid frog Xenopus laevis.</title>
        <authorList>
            <person name="Session A.M."/>
            <person name="Uno Y."/>
            <person name="Kwon T."/>
            <person name="Chapman J.A."/>
            <person name="Toyoda A."/>
            <person name="Takahashi S."/>
            <person name="Fukui A."/>
            <person name="Hikosaka A."/>
            <person name="Suzuki A."/>
            <person name="Kondo M."/>
            <person name="van Heeringen S.J."/>
            <person name="Quigley I."/>
            <person name="Heinz S."/>
            <person name="Ogino H."/>
            <person name="Ochi H."/>
            <person name="Hellsten U."/>
            <person name="Lyons J.B."/>
            <person name="Simakov O."/>
            <person name="Putnam N."/>
            <person name="Stites J."/>
            <person name="Kuroki Y."/>
            <person name="Tanaka T."/>
            <person name="Michiue T."/>
            <person name="Watanabe M."/>
            <person name="Bogdanovic O."/>
            <person name="Lister R."/>
            <person name="Georgiou G."/>
            <person name="Paranjpe S.S."/>
            <person name="van Kruijsbergen I."/>
            <person name="Shu S."/>
            <person name="Carlson J."/>
            <person name="Kinoshita T."/>
            <person name="Ohta Y."/>
            <person name="Mawaribuchi S."/>
            <person name="Jenkins J."/>
            <person name="Grimwood J."/>
            <person name="Schmutz J."/>
            <person name="Mitros T."/>
            <person name="Mozaffari S.V."/>
            <person name="Suzuki Y."/>
            <person name="Haramoto Y."/>
            <person name="Yamamoto T.S."/>
            <person name="Takagi C."/>
            <person name="Heald R."/>
            <person name="Miller K."/>
            <person name="Haudenschild C."/>
            <person name="Kitzman J."/>
            <person name="Nakayama T."/>
            <person name="Izutsu Y."/>
            <person name="Robert J."/>
            <person name="Fortriede J."/>
            <person name="Burns K."/>
            <person name="Lotay V."/>
            <person name="Karimi K."/>
            <person name="Yasuoka Y."/>
            <person name="Dichmann D.S."/>
            <person name="Flajnik M.F."/>
            <person name="Houston D.W."/>
            <person name="Shendure J."/>
            <person name="DuPasquier L."/>
            <person name="Vize P.D."/>
            <person name="Zorn A.M."/>
            <person name="Ito M."/>
            <person name="Marcotte E.M."/>
            <person name="Wallingford J.B."/>
            <person name="Ito Y."/>
            <person name="Asashima M."/>
            <person name="Ueno N."/>
            <person name="Matsuda Y."/>
            <person name="Veenstra G.J."/>
            <person name="Fujiyama A."/>
            <person name="Harland R.M."/>
            <person name="Taira M."/>
            <person name="Rokhsar D.S."/>
        </authorList>
    </citation>
    <scope>NUCLEOTIDE SEQUENCE [LARGE SCALE GENOMIC DNA]</scope>
    <source>
        <strain evidence="2">J</strain>
    </source>
</reference>
<evidence type="ECO:0000313" key="2">
    <source>
        <dbReference type="Proteomes" id="UP000694892"/>
    </source>
</evidence>
<evidence type="ECO:0000313" key="1">
    <source>
        <dbReference type="EMBL" id="OCT68700.1"/>
    </source>
</evidence>
<dbReference type="AlphaFoldDB" id="A0A974C9U3"/>
<dbReference type="Proteomes" id="UP000694892">
    <property type="component" value="Chromosome 8L"/>
</dbReference>
<protein>
    <submittedName>
        <fullName evidence="1">Uncharacterized protein</fullName>
    </submittedName>
</protein>